<dbReference type="GeneID" id="50017970"/>
<name>A0A0H2VHM6_STAES</name>
<dbReference type="SUPFAM" id="SSF46689">
    <property type="entry name" value="Homeodomain-like"/>
    <property type="match status" value="1"/>
</dbReference>
<evidence type="ECO:0000313" key="4">
    <source>
        <dbReference type="EMBL" id="AAO05575.1"/>
    </source>
</evidence>
<dbReference type="Proteomes" id="UP000001411">
    <property type="component" value="Chromosome"/>
</dbReference>
<dbReference type="eggNOG" id="COG1309">
    <property type="taxonomic scope" value="Bacteria"/>
</dbReference>
<dbReference type="Gene3D" id="1.10.357.10">
    <property type="entry name" value="Tetracycline Repressor, domain 2"/>
    <property type="match status" value="1"/>
</dbReference>
<protein>
    <submittedName>
        <fullName evidence="4">Transcriptional regulator</fullName>
    </submittedName>
</protein>
<dbReference type="OrthoDB" id="9810250at2"/>
<dbReference type="InterPro" id="IPR001647">
    <property type="entry name" value="HTH_TetR"/>
</dbReference>
<dbReference type="EMBL" id="AE015929">
    <property type="protein sequence ID" value="AAO05575.1"/>
    <property type="molecule type" value="Genomic_DNA"/>
</dbReference>
<sequence length="183" mass="21913">MKQRAKYKIIKSLIELLEYYPFDEITIKMICAYSGVNRSTFYDHFQDKYQLLDKIQNYHLNKYISLLQSFYNDFHHIKTDQKKLYKFFLLIAKYIKRKEAFYRATLVTYPNKDIALDYINATKTCYEKVMNRYETSINNKRMFIIYSVGGQAGVFIDWLRNGCIESPQEVAQVLLANTIKLQR</sequence>
<dbReference type="InterPro" id="IPR039532">
    <property type="entry name" value="TetR_C_Firmicutes"/>
</dbReference>
<dbReference type="InterPro" id="IPR050624">
    <property type="entry name" value="HTH-type_Tx_Regulator"/>
</dbReference>
<dbReference type="AlphaFoldDB" id="A0A0H2VHM6"/>
<evidence type="ECO:0000256" key="2">
    <source>
        <dbReference type="PROSITE-ProRule" id="PRU00335"/>
    </source>
</evidence>
<dbReference type="PROSITE" id="PS50977">
    <property type="entry name" value="HTH_TETR_2"/>
    <property type="match status" value="1"/>
</dbReference>
<evidence type="ECO:0000259" key="3">
    <source>
        <dbReference type="PROSITE" id="PS50977"/>
    </source>
</evidence>
<accession>A0A0H2VHM6</accession>
<dbReference type="PANTHER" id="PTHR43479:SF7">
    <property type="entry name" value="TETR-FAMILY TRANSCRIPTIONAL REGULATOR"/>
    <property type="match status" value="1"/>
</dbReference>
<evidence type="ECO:0000256" key="1">
    <source>
        <dbReference type="ARBA" id="ARBA00023125"/>
    </source>
</evidence>
<feature type="domain" description="HTH tetR-type" evidence="3">
    <location>
        <begin position="3"/>
        <end position="63"/>
    </location>
</feature>
<reference evidence="4 5" key="1">
    <citation type="journal article" date="2003" name="Mol. Microbiol.">
        <title>Genome-based analysis of virulence genes in a non-biofilm-forming Staphylococcus epidermidis strain (ATCC 12228).</title>
        <authorList>
            <person name="Zhang Y.Q."/>
            <person name="Ren S.X."/>
            <person name="Li H.L."/>
            <person name="Wang Y.X."/>
            <person name="Fu G."/>
            <person name="Yang J."/>
            <person name="Qin Z.Q."/>
            <person name="Miao Y.G."/>
            <person name="Wang W.Y."/>
            <person name="Chen R.S."/>
            <person name="Shen Y."/>
            <person name="Chen Z."/>
            <person name="Yuan Z.H."/>
            <person name="Zhao G.P."/>
            <person name="Qu D."/>
            <person name="Danchin A."/>
            <person name="Wen Y.M."/>
        </authorList>
    </citation>
    <scope>NUCLEOTIDE SEQUENCE [LARGE SCALE GENOMIC DNA]</scope>
    <source>
        <strain evidence="5">ATCC 12228 / FDA PCI 1200</strain>
    </source>
</reference>
<dbReference type="HOGENOM" id="CLU_087539_0_1_9"/>
<feature type="DNA-binding region" description="H-T-H motif" evidence="2">
    <location>
        <begin position="26"/>
        <end position="45"/>
    </location>
</feature>
<proteinExistence type="predicted"/>
<dbReference type="GO" id="GO:0003677">
    <property type="term" value="F:DNA binding"/>
    <property type="evidence" value="ECO:0007669"/>
    <property type="project" value="UniProtKB-UniRule"/>
</dbReference>
<dbReference type="RefSeq" id="WP_002438383.1">
    <property type="nucleotide sequence ID" value="NC_004461.1"/>
</dbReference>
<gene>
    <name evidence="4" type="ordered locus">SE_1934</name>
</gene>
<dbReference type="PANTHER" id="PTHR43479">
    <property type="entry name" value="ACREF/ENVCD OPERON REPRESSOR-RELATED"/>
    <property type="match status" value="1"/>
</dbReference>
<organism evidence="4 5">
    <name type="scientific">Staphylococcus epidermidis (strain ATCC 12228 / FDA PCI 1200)</name>
    <dbReference type="NCBI Taxonomy" id="176280"/>
    <lineage>
        <taxon>Bacteria</taxon>
        <taxon>Bacillati</taxon>
        <taxon>Bacillota</taxon>
        <taxon>Bacilli</taxon>
        <taxon>Bacillales</taxon>
        <taxon>Staphylococcaceae</taxon>
        <taxon>Staphylococcus</taxon>
    </lineage>
</organism>
<keyword evidence="1 2" id="KW-0238">DNA-binding</keyword>
<dbReference type="InterPro" id="IPR009057">
    <property type="entry name" value="Homeodomain-like_sf"/>
</dbReference>
<dbReference type="PATRIC" id="fig|176280.10.peg.1887"/>
<dbReference type="Pfam" id="PF14278">
    <property type="entry name" value="TetR_C_8"/>
    <property type="match status" value="1"/>
</dbReference>
<dbReference type="KEGG" id="sep:SE_1934"/>
<dbReference type="Pfam" id="PF00440">
    <property type="entry name" value="TetR_N"/>
    <property type="match status" value="1"/>
</dbReference>
<evidence type="ECO:0000313" key="5">
    <source>
        <dbReference type="Proteomes" id="UP000001411"/>
    </source>
</evidence>